<dbReference type="Proteomes" id="UP001193734">
    <property type="component" value="Unassembled WGS sequence"/>
</dbReference>
<dbReference type="GeneID" id="82158907"/>
<gene>
    <name evidence="1" type="ORF">HPS55_14150</name>
</gene>
<name>A0ABX2AXZ5_9BACT</name>
<proteinExistence type="predicted"/>
<keyword evidence="2" id="KW-1185">Reference proteome</keyword>
<feature type="non-terminal residue" evidence="1">
    <location>
        <position position="61"/>
    </location>
</feature>
<evidence type="ECO:0000313" key="2">
    <source>
        <dbReference type="Proteomes" id="UP001193734"/>
    </source>
</evidence>
<evidence type="ECO:0000313" key="1">
    <source>
        <dbReference type="EMBL" id="NPE15446.1"/>
    </source>
</evidence>
<accession>A0ABX2AXZ5</accession>
<protein>
    <submittedName>
        <fullName evidence="1">Uncharacterized protein</fullName>
    </submittedName>
</protein>
<organism evidence="1 2">
    <name type="scientific">Xylanibacter rodentium</name>
    <dbReference type="NCBI Taxonomy" id="2736289"/>
    <lineage>
        <taxon>Bacteria</taxon>
        <taxon>Pseudomonadati</taxon>
        <taxon>Bacteroidota</taxon>
        <taxon>Bacteroidia</taxon>
        <taxon>Bacteroidales</taxon>
        <taxon>Prevotellaceae</taxon>
        <taxon>Xylanibacter</taxon>
    </lineage>
</organism>
<reference evidence="1 2" key="1">
    <citation type="submission" date="2020-05" db="EMBL/GenBank/DDBJ databases">
        <title>Distinct polysaccharide utilization as determinants for interspecies competition between intestinal Prevotella spp.</title>
        <authorList>
            <person name="Galvez E.J.C."/>
            <person name="Iljazovic A."/>
            <person name="Strowig T."/>
        </authorList>
    </citation>
    <scope>NUCLEOTIDE SEQUENCE [LARGE SCALE GENOMIC DNA]</scope>
    <source>
        <strain evidence="1 2">PROD</strain>
    </source>
</reference>
<dbReference type="RefSeq" id="WP_172325120.1">
    <property type="nucleotide sequence ID" value="NZ_JABKKE010000065.1"/>
</dbReference>
<dbReference type="EMBL" id="JABKKE010000065">
    <property type="protein sequence ID" value="NPE15446.1"/>
    <property type="molecule type" value="Genomic_DNA"/>
</dbReference>
<comment type="caution">
    <text evidence="1">The sequence shown here is derived from an EMBL/GenBank/DDBJ whole genome shotgun (WGS) entry which is preliminary data.</text>
</comment>
<sequence>MFRGNVWQILNKWTWGGVNSLIGNLVSEGYNAVGYVDGVTSLDGMLALSGATSGGRAFTIG</sequence>